<evidence type="ECO:0000313" key="10">
    <source>
        <dbReference type="RefSeq" id="XP_026273962.1"/>
    </source>
</evidence>
<dbReference type="PROSITE" id="PS50216">
    <property type="entry name" value="DHHC"/>
    <property type="match status" value="1"/>
</dbReference>
<keyword evidence="4 7" id="KW-1133">Transmembrane helix</keyword>
<dbReference type="RefSeq" id="XP_026273962.1">
    <property type="nucleotide sequence ID" value="XM_026418177.2"/>
</dbReference>
<evidence type="ECO:0000259" key="8">
    <source>
        <dbReference type="Pfam" id="PF01529"/>
    </source>
</evidence>
<feature type="transmembrane region" description="Helical" evidence="7">
    <location>
        <begin position="56"/>
        <end position="76"/>
    </location>
</feature>
<reference evidence="10" key="1">
    <citation type="submission" date="2025-08" db="UniProtKB">
        <authorList>
            <consortium name="RefSeq"/>
        </authorList>
    </citation>
    <scope>IDENTIFICATION</scope>
    <source>
        <tissue evidence="10">Whole organism</tissue>
    </source>
</reference>
<sequence length="294" mass="33836">MGAFPIRARSKFWPKHPLDWGIFIVTLFLIPTIYFYEMFTVYPTVWVFCPNFSKVIPVLGLFIFTNIVANFVGLVVTDTGVPKEVMSCTKLPHSSKWHYCEMCVSYVPIRSWHCKVCKTCILKRDHHCLFGGCCIGHFNARFFVMFLLYLLIGTLYCVVSDTMFLIEKVDLSTPSVVLKIGFPAFAYLSGLETLANECYILLYIINWAALVFVTVMLIYHVRINLKGQVTHDVTVSNLEYDLGKLQNVKEVLGNRWYIAWAFPLISSPLPHNGLEWETSNEWNLRCERDSVKGK</sequence>
<dbReference type="Proteomes" id="UP000504606">
    <property type="component" value="Unplaced"/>
</dbReference>
<comment type="catalytic activity">
    <reaction evidence="7">
        <text>L-cysteinyl-[protein] + hexadecanoyl-CoA = S-hexadecanoyl-L-cysteinyl-[protein] + CoA</text>
        <dbReference type="Rhea" id="RHEA:36683"/>
        <dbReference type="Rhea" id="RHEA-COMP:10131"/>
        <dbReference type="Rhea" id="RHEA-COMP:11032"/>
        <dbReference type="ChEBI" id="CHEBI:29950"/>
        <dbReference type="ChEBI" id="CHEBI:57287"/>
        <dbReference type="ChEBI" id="CHEBI:57379"/>
        <dbReference type="ChEBI" id="CHEBI:74151"/>
        <dbReference type="EC" id="2.3.1.225"/>
    </reaction>
</comment>
<comment type="subcellular location">
    <subcellularLocation>
        <location evidence="1">Membrane</location>
        <topology evidence="1">Multi-pass membrane protein</topology>
    </subcellularLocation>
</comment>
<dbReference type="InterPro" id="IPR039859">
    <property type="entry name" value="PFA4/ZDH16/20/ERF2-like"/>
</dbReference>
<dbReference type="AlphaFoldDB" id="A0A6J1RYU9"/>
<evidence type="ECO:0000256" key="4">
    <source>
        <dbReference type="ARBA" id="ARBA00022989"/>
    </source>
</evidence>
<name>A0A6J1RYU9_FRAOC</name>
<comment type="domain">
    <text evidence="7">The DHHC domain is required for palmitoyltransferase activity.</text>
</comment>
<dbReference type="GO" id="GO:0019706">
    <property type="term" value="F:protein-cysteine S-palmitoyltransferase activity"/>
    <property type="evidence" value="ECO:0007669"/>
    <property type="project" value="UniProtKB-EC"/>
</dbReference>
<evidence type="ECO:0000256" key="5">
    <source>
        <dbReference type="ARBA" id="ARBA00023136"/>
    </source>
</evidence>
<evidence type="ECO:0000256" key="1">
    <source>
        <dbReference type="ARBA" id="ARBA00004141"/>
    </source>
</evidence>
<accession>A0A6J1RYU9</accession>
<keyword evidence="3 7" id="KW-0812">Transmembrane</keyword>
<evidence type="ECO:0000256" key="6">
    <source>
        <dbReference type="ARBA" id="ARBA00023315"/>
    </source>
</evidence>
<feature type="transmembrane region" description="Helical" evidence="7">
    <location>
        <begin position="200"/>
        <end position="219"/>
    </location>
</feature>
<feature type="transmembrane region" description="Helical" evidence="7">
    <location>
        <begin position="20"/>
        <end position="36"/>
    </location>
</feature>
<protein>
    <recommendedName>
        <fullName evidence="7">Palmitoyltransferase</fullName>
        <ecNumber evidence="7">2.3.1.225</ecNumber>
    </recommendedName>
</protein>
<dbReference type="Pfam" id="PF01529">
    <property type="entry name" value="DHHC"/>
    <property type="match status" value="1"/>
</dbReference>
<gene>
    <name evidence="10" type="primary">LOC113203466</name>
</gene>
<organism evidence="9 10">
    <name type="scientific">Frankliniella occidentalis</name>
    <name type="common">Western flower thrips</name>
    <name type="synonym">Euthrips occidentalis</name>
    <dbReference type="NCBI Taxonomy" id="133901"/>
    <lineage>
        <taxon>Eukaryota</taxon>
        <taxon>Metazoa</taxon>
        <taxon>Ecdysozoa</taxon>
        <taxon>Arthropoda</taxon>
        <taxon>Hexapoda</taxon>
        <taxon>Insecta</taxon>
        <taxon>Pterygota</taxon>
        <taxon>Neoptera</taxon>
        <taxon>Paraneoptera</taxon>
        <taxon>Thysanoptera</taxon>
        <taxon>Terebrantia</taxon>
        <taxon>Thripoidea</taxon>
        <taxon>Thripidae</taxon>
        <taxon>Frankliniella</taxon>
    </lineage>
</organism>
<keyword evidence="9" id="KW-1185">Reference proteome</keyword>
<dbReference type="GeneID" id="113203466"/>
<keyword evidence="2 7" id="KW-0808">Transferase</keyword>
<evidence type="ECO:0000256" key="7">
    <source>
        <dbReference type="RuleBase" id="RU079119"/>
    </source>
</evidence>
<keyword evidence="5 7" id="KW-0472">Membrane</keyword>
<comment type="similarity">
    <text evidence="7">Belongs to the DHHC palmitoyltransferase family.</text>
</comment>
<dbReference type="OrthoDB" id="302728at2759"/>
<evidence type="ECO:0000256" key="2">
    <source>
        <dbReference type="ARBA" id="ARBA00022679"/>
    </source>
</evidence>
<proteinExistence type="inferred from homology"/>
<dbReference type="KEGG" id="foc:113203466"/>
<dbReference type="EC" id="2.3.1.225" evidence="7"/>
<dbReference type="GO" id="GO:0016020">
    <property type="term" value="C:membrane"/>
    <property type="evidence" value="ECO:0007669"/>
    <property type="project" value="UniProtKB-SubCell"/>
</dbReference>
<feature type="transmembrane region" description="Helical" evidence="7">
    <location>
        <begin position="146"/>
        <end position="166"/>
    </location>
</feature>
<dbReference type="PANTHER" id="PTHR12246">
    <property type="entry name" value="PALMITOYLTRANSFERASE ZDHHC16"/>
    <property type="match status" value="1"/>
</dbReference>
<evidence type="ECO:0000256" key="3">
    <source>
        <dbReference type="ARBA" id="ARBA00022692"/>
    </source>
</evidence>
<feature type="domain" description="Palmitoyltransferase DHHC" evidence="8">
    <location>
        <begin position="95"/>
        <end position="232"/>
    </location>
</feature>
<dbReference type="InterPro" id="IPR001594">
    <property type="entry name" value="Palmitoyltrfase_DHHC"/>
</dbReference>
<evidence type="ECO:0000313" key="9">
    <source>
        <dbReference type="Proteomes" id="UP000504606"/>
    </source>
</evidence>
<keyword evidence="6 7" id="KW-0012">Acyltransferase</keyword>